<keyword evidence="1" id="KW-0812">Transmembrane</keyword>
<keyword evidence="1" id="KW-0472">Membrane</keyword>
<feature type="transmembrane region" description="Helical" evidence="1">
    <location>
        <begin position="28"/>
        <end position="46"/>
    </location>
</feature>
<evidence type="ECO:0000256" key="1">
    <source>
        <dbReference type="SAM" id="Phobius"/>
    </source>
</evidence>
<protein>
    <submittedName>
        <fullName evidence="2">Uncharacterized protein</fullName>
    </submittedName>
</protein>
<dbReference type="EMBL" id="JBCGDO010000001">
    <property type="protein sequence ID" value="MEM0541224.1"/>
    <property type="molecule type" value="Genomic_DNA"/>
</dbReference>
<proteinExistence type="predicted"/>
<accession>A0ABU9N0H1</accession>
<keyword evidence="1" id="KW-1133">Transmembrane helix</keyword>
<evidence type="ECO:0000313" key="2">
    <source>
        <dbReference type="EMBL" id="MEM0541224.1"/>
    </source>
</evidence>
<evidence type="ECO:0000313" key="3">
    <source>
        <dbReference type="Proteomes" id="UP001460072"/>
    </source>
</evidence>
<gene>
    <name evidence="2" type="ORF">WFZ85_01220</name>
</gene>
<name>A0ABU9N0H1_9FLAO</name>
<dbReference type="Proteomes" id="UP001460072">
    <property type="component" value="Unassembled WGS sequence"/>
</dbReference>
<comment type="caution">
    <text evidence="2">The sequence shown here is derived from an EMBL/GenBank/DDBJ whole genome shotgun (WGS) entry which is preliminary data.</text>
</comment>
<keyword evidence="3" id="KW-1185">Reference proteome</keyword>
<reference evidence="2 3" key="1">
    <citation type="submission" date="2024-03" db="EMBL/GenBank/DDBJ databases">
        <title>Two novel species of the genus Flavobacterium exhibiting potentially degradation of complex polysaccharides.</title>
        <authorList>
            <person name="Lian X."/>
        </authorList>
    </citation>
    <scope>NUCLEOTIDE SEQUENCE [LARGE SCALE GENOMIC DNA]</scope>
    <source>
        <strain evidence="3">j3</strain>
    </source>
</reference>
<sequence length="68" mass="7981">MKYIIFTTVFLVLYIVLCQFAANYALLMSLFIAGNGLIILTVYKTLTEKYTTKKVFNDWYEDNPKKNK</sequence>
<organism evidence="2 3">
    <name type="scientific">Flavobacterium aureirubrum</name>
    <dbReference type="NCBI Taxonomy" id="3133147"/>
    <lineage>
        <taxon>Bacteria</taxon>
        <taxon>Pseudomonadati</taxon>
        <taxon>Bacteroidota</taxon>
        <taxon>Flavobacteriia</taxon>
        <taxon>Flavobacteriales</taxon>
        <taxon>Flavobacteriaceae</taxon>
        <taxon>Flavobacterium</taxon>
    </lineage>
</organism>
<dbReference type="RefSeq" id="WP_342694461.1">
    <property type="nucleotide sequence ID" value="NZ_JBCGDO010000001.1"/>
</dbReference>